<protein>
    <submittedName>
        <fullName evidence="1">Uncharacterized protein</fullName>
    </submittedName>
</protein>
<evidence type="ECO:0000313" key="1">
    <source>
        <dbReference type="EMBL" id="QYM79194.1"/>
    </source>
</evidence>
<dbReference type="RefSeq" id="WP_220162734.1">
    <property type="nucleotide sequence ID" value="NZ_CP080507.1"/>
</dbReference>
<gene>
    <name evidence="1" type="ORF">K0B96_00840</name>
</gene>
<evidence type="ECO:0000313" key="2">
    <source>
        <dbReference type="Proteomes" id="UP000825051"/>
    </source>
</evidence>
<name>A0A8F9XLM9_9BACT</name>
<proteinExistence type="predicted"/>
<dbReference type="Proteomes" id="UP000825051">
    <property type="component" value="Chromosome"/>
</dbReference>
<organism evidence="1 2">
    <name type="scientific">Horticoccus luteus</name>
    <dbReference type="NCBI Taxonomy" id="2862869"/>
    <lineage>
        <taxon>Bacteria</taxon>
        <taxon>Pseudomonadati</taxon>
        <taxon>Verrucomicrobiota</taxon>
        <taxon>Opitutia</taxon>
        <taxon>Opitutales</taxon>
        <taxon>Opitutaceae</taxon>
        <taxon>Horticoccus</taxon>
    </lineage>
</organism>
<dbReference type="AlphaFoldDB" id="A0A8F9XLM9"/>
<keyword evidence="2" id="KW-1185">Reference proteome</keyword>
<dbReference type="KEGG" id="ole:K0B96_00840"/>
<reference evidence="1" key="1">
    <citation type="submission" date="2021-08" db="EMBL/GenBank/DDBJ databases">
        <title>Genome of a novel bacterium of the phylum Verrucomicrobia, Oleiharenicola sp. KSB-15.</title>
        <authorList>
            <person name="Chung J.-H."/>
            <person name="Ahn J.-H."/>
            <person name="Yoon Y."/>
            <person name="Kim D.-Y."/>
            <person name="An S.-H."/>
            <person name="Park I."/>
            <person name="Yeon J."/>
        </authorList>
    </citation>
    <scope>NUCLEOTIDE SEQUENCE</scope>
    <source>
        <strain evidence="1">KSB-15</strain>
    </source>
</reference>
<accession>A0A8F9XLM9</accession>
<sequence>MALYAALWRVPDRAQRPAFAECFLHAFLKGYSREHRLPEVEWARLNDFLLLRDVLIYTVACKQLDRNNLTPLQVRLGAEHRERIASGTPIVRVG</sequence>
<dbReference type="EMBL" id="CP080507">
    <property type="protein sequence ID" value="QYM79194.1"/>
    <property type="molecule type" value="Genomic_DNA"/>
</dbReference>